<evidence type="ECO:0000259" key="4">
    <source>
        <dbReference type="Pfam" id="PF00582"/>
    </source>
</evidence>
<dbReference type="PRINTS" id="PR01438">
    <property type="entry name" value="UNVRSLSTRESS"/>
</dbReference>
<feature type="domain" description="UspA" evidence="4">
    <location>
        <begin position="146"/>
        <end position="279"/>
    </location>
</feature>
<dbReference type="Proteomes" id="UP001300763">
    <property type="component" value="Unassembled WGS sequence"/>
</dbReference>
<dbReference type="PANTHER" id="PTHR46268">
    <property type="entry name" value="STRESS RESPONSE PROTEIN NHAX"/>
    <property type="match status" value="1"/>
</dbReference>
<comment type="similarity">
    <text evidence="1">Belongs to the universal stress protein A family.</text>
</comment>
<protein>
    <submittedName>
        <fullName evidence="5">Universal stress protein</fullName>
    </submittedName>
</protein>
<evidence type="ECO:0000256" key="3">
    <source>
        <dbReference type="ARBA" id="ARBA00022840"/>
    </source>
</evidence>
<dbReference type="InterPro" id="IPR006016">
    <property type="entry name" value="UspA"/>
</dbReference>
<keyword evidence="3" id="KW-0067">ATP-binding</keyword>
<reference evidence="5 6" key="1">
    <citation type="submission" date="2023-02" db="EMBL/GenBank/DDBJ databases">
        <title>Genome sequencing required for Actinomycetospora new species description.</title>
        <authorList>
            <person name="Saimee Y."/>
            <person name="Duangmal K."/>
        </authorList>
    </citation>
    <scope>NUCLEOTIDE SEQUENCE [LARGE SCALE GENOMIC DNA]</scope>
    <source>
        <strain evidence="5 6">DW7H6</strain>
    </source>
</reference>
<keyword evidence="6" id="KW-1185">Reference proteome</keyword>
<evidence type="ECO:0000313" key="5">
    <source>
        <dbReference type="EMBL" id="MDD7965442.1"/>
    </source>
</evidence>
<name>A0ABT5SRF6_9PSEU</name>
<accession>A0ABT5SRF6</accession>
<organism evidence="5 6">
    <name type="scientific">Actinomycetospora lemnae</name>
    <dbReference type="NCBI Taxonomy" id="3019891"/>
    <lineage>
        <taxon>Bacteria</taxon>
        <taxon>Bacillati</taxon>
        <taxon>Actinomycetota</taxon>
        <taxon>Actinomycetes</taxon>
        <taxon>Pseudonocardiales</taxon>
        <taxon>Pseudonocardiaceae</taxon>
        <taxon>Actinomycetospora</taxon>
    </lineage>
</organism>
<keyword evidence="2" id="KW-0547">Nucleotide-binding</keyword>
<evidence type="ECO:0000313" key="6">
    <source>
        <dbReference type="Proteomes" id="UP001300763"/>
    </source>
</evidence>
<evidence type="ECO:0000256" key="2">
    <source>
        <dbReference type="ARBA" id="ARBA00022741"/>
    </source>
</evidence>
<dbReference type="InterPro" id="IPR006015">
    <property type="entry name" value="Universal_stress_UspA"/>
</dbReference>
<evidence type="ECO:0000256" key="1">
    <source>
        <dbReference type="ARBA" id="ARBA00008791"/>
    </source>
</evidence>
<comment type="caution">
    <text evidence="5">The sequence shown here is derived from an EMBL/GenBank/DDBJ whole genome shotgun (WGS) entry which is preliminary data.</text>
</comment>
<proteinExistence type="inferred from homology"/>
<dbReference type="Pfam" id="PF00582">
    <property type="entry name" value="Usp"/>
    <property type="match status" value="2"/>
</dbReference>
<dbReference type="Gene3D" id="3.40.50.620">
    <property type="entry name" value="HUPs"/>
    <property type="match status" value="2"/>
</dbReference>
<dbReference type="PANTHER" id="PTHR46268:SF27">
    <property type="entry name" value="UNIVERSAL STRESS PROTEIN RV2623"/>
    <property type="match status" value="1"/>
</dbReference>
<feature type="domain" description="UspA" evidence="4">
    <location>
        <begin position="1"/>
        <end position="135"/>
    </location>
</feature>
<dbReference type="SUPFAM" id="SSF52402">
    <property type="entry name" value="Adenine nucleotide alpha hydrolases-like"/>
    <property type="match status" value="2"/>
</dbReference>
<gene>
    <name evidence="5" type="ORF">PGB27_08765</name>
</gene>
<dbReference type="InterPro" id="IPR014729">
    <property type="entry name" value="Rossmann-like_a/b/a_fold"/>
</dbReference>
<dbReference type="EMBL" id="JAQZAO010000003">
    <property type="protein sequence ID" value="MDD7965442.1"/>
    <property type="molecule type" value="Genomic_DNA"/>
</dbReference>
<sequence>MVGVDGSEPSLRAVRWAAREAARRGRGLRIVLAHDDVDPAVIADPQMWRRLQQDLLDRAEHAAERAVAAAGEVAPELSVTEELVHGPAAPVLLDRAGDGLLVVGAGGEGGLGEPFTGSVGSTVVAHAAGPVVVVRGNEGTDAEAPVVVGVDGSPASDAAIDFAVEAADAAGCPLVAVHTWWDTLLGPELEPLLDWGAISVDEHRVLAEQLAGRSAEHPDVAVSTVLERSHPSRVLLEQAQGARLLVVGTRGRGGFAGLVLGSVSRRMVHRAPCPVAVVPPPGSPHHPLAGTRGATVAART</sequence>